<dbReference type="Pfam" id="PF13577">
    <property type="entry name" value="SnoaL_4"/>
    <property type="match status" value="1"/>
</dbReference>
<proteinExistence type="predicted"/>
<comment type="caution">
    <text evidence="2">The sequence shown here is derived from an EMBL/GenBank/DDBJ whole genome shotgun (WGS) entry which is preliminary data.</text>
</comment>
<dbReference type="InterPro" id="IPR037401">
    <property type="entry name" value="SnoaL-like"/>
</dbReference>
<protein>
    <recommendedName>
        <fullName evidence="1">SnoaL-like domain-containing protein</fullName>
    </recommendedName>
</protein>
<evidence type="ECO:0000259" key="1">
    <source>
        <dbReference type="Pfam" id="PF13577"/>
    </source>
</evidence>
<organism evidence="2 3">
    <name type="scientific">Winogradskya humida</name>
    <dbReference type="NCBI Taxonomy" id="113566"/>
    <lineage>
        <taxon>Bacteria</taxon>
        <taxon>Bacillati</taxon>
        <taxon>Actinomycetota</taxon>
        <taxon>Actinomycetes</taxon>
        <taxon>Micromonosporales</taxon>
        <taxon>Micromonosporaceae</taxon>
        <taxon>Winogradskya</taxon>
    </lineage>
</organism>
<dbReference type="RefSeq" id="WP_239158625.1">
    <property type="nucleotide sequence ID" value="NZ_BAAATV010000004.1"/>
</dbReference>
<keyword evidence="3" id="KW-1185">Reference proteome</keyword>
<sequence length="132" mass="14197">MLTTDDRLAIHELLALHGHLMDDGAFDQLPTLFTEDITYDVTALGGGVLTGFAAITAAAQALGDRNPVAHHVTNIRVETTPDGTVRARSKGLGITTDGLCGSVTYDDTLRQTPTGWRISHRTVTPRRTPLHP</sequence>
<evidence type="ECO:0000313" key="3">
    <source>
        <dbReference type="Proteomes" id="UP000603200"/>
    </source>
</evidence>
<reference evidence="2 3" key="1">
    <citation type="submission" date="2021-01" db="EMBL/GenBank/DDBJ databases">
        <title>Whole genome shotgun sequence of Actinoplanes humidus NBRC 14915.</title>
        <authorList>
            <person name="Komaki H."/>
            <person name="Tamura T."/>
        </authorList>
    </citation>
    <scope>NUCLEOTIDE SEQUENCE [LARGE SCALE GENOMIC DNA]</scope>
    <source>
        <strain evidence="2 3">NBRC 14915</strain>
    </source>
</reference>
<gene>
    <name evidence="2" type="ORF">Ahu01nite_010580</name>
</gene>
<name>A0ABQ3ZH83_9ACTN</name>
<accession>A0ABQ3ZH83</accession>
<dbReference type="Gene3D" id="3.10.450.50">
    <property type="match status" value="1"/>
</dbReference>
<dbReference type="SUPFAM" id="SSF54427">
    <property type="entry name" value="NTF2-like"/>
    <property type="match status" value="1"/>
</dbReference>
<dbReference type="Proteomes" id="UP000603200">
    <property type="component" value="Unassembled WGS sequence"/>
</dbReference>
<dbReference type="InterPro" id="IPR032710">
    <property type="entry name" value="NTF2-like_dom_sf"/>
</dbReference>
<dbReference type="EMBL" id="BOMN01000013">
    <property type="protein sequence ID" value="GIE17956.1"/>
    <property type="molecule type" value="Genomic_DNA"/>
</dbReference>
<evidence type="ECO:0000313" key="2">
    <source>
        <dbReference type="EMBL" id="GIE17956.1"/>
    </source>
</evidence>
<feature type="domain" description="SnoaL-like" evidence="1">
    <location>
        <begin position="4"/>
        <end position="122"/>
    </location>
</feature>